<keyword evidence="3" id="KW-1185">Reference proteome</keyword>
<sequence length="323" mass="37292">MNLVFDGDFDIDQRPRLKGWFDNGHRTRVYGEIHHSLPIARNQIEMRSIDSIRWRPWIRSIHLTLADVQHALVLSRQRVVFRRSMLVSCVYLGDRHWRQVTGRNAIPHDPPLEIDTTFAGYLSTLYFEQHYWPDASQYVTFTDQVSYKLRIPGPSQPTGQSHSHDAYAPVHPPRTHEGQWFYTMTGSGGEQLNVPIPSIDDTRLLEIEPQIRDLPVDIMRDRYADSLRMLDGIRTSIVHTSRDVFAELHKHSMQATSSSDQSFLTTTLLREECKKLREQLAQMSVGVNQIETNAGNDLPSSSHPGDDLLSSSYKSRNTRRRQF</sequence>
<name>A0A2G5EN20_AQUCA</name>
<dbReference type="OrthoDB" id="1936739at2759"/>
<evidence type="ECO:0000313" key="3">
    <source>
        <dbReference type="Proteomes" id="UP000230069"/>
    </source>
</evidence>
<feature type="region of interest" description="Disordered" evidence="1">
    <location>
        <begin position="292"/>
        <end position="323"/>
    </location>
</feature>
<organism evidence="2 3">
    <name type="scientific">Aquilegia coerulea</name>
    <name type="common">Rocky mountain columbine</name>
    <dbReference type="NCBI Taxonomy" id="218851"/>
    <lineage>
        <taxon>Eukaryota</taxon>
        <taxon>Viridiplantae</taxon>
        <taxon>Streptophyta</taxon>
        <taxon>Embryophyta</taxon>
        <taxon>Tracheophyta</taxon>
        <taxon>Spermatophyta</taxon>
        <taxon>Magnoliopsida</taxon>
        <taxon>Ranunculales</taxon>
        <taxon>Ranunculaceae</taxon>
        <taxon>Thalictroideae</taxon>
        <taxon>Aquilegia</taxon>
    </lineage>
</organism>
<dbReference type="Proteomes" id="UP000230069">
    <property type="component" value="Unassembled WGS sequence"/>
</dbReference>
<dbReference type="AlphaFoldDB" id="A0A2G5EN20"/>
<gene>
    <name evidence="2" type="ORF">AQUCO_00600109v1</name>
</gene>
<evidence type="ECO:0000313" key="2">
    <source>
        <dbReference type="EMBL" id="PIA57153.1"/>
    </source>
</evidence>
<dbReference type="EMBL" id="KZ305023">
    <property type="protein sequence ID" value="PIA57153.1"/>
    <property type="molecule type" value="Genomic_DNA"/>
</dbReference>
<protein>
    <recommendedName>
        <fullName evidence="4">Aminotransferase-like plant mobile domain-containing protein</fullName>
    </recommendedName>
</protein>
<dbReference type="InParanoid" id="A0A2G5EN20"/>
<evidence type="ECO:0008006" key="4">
    <source>
        <dbReference type="Google" id="ProtNLM"/>
    </source>
</evidence>
<reference evidence="2 3" key="1">
    <citation type="submission" date="2017-09" db="EMBL/GenBank/DDBJ databases">
        <title>WGS assembly of Aquilegia coerulea Goldsmith.</title>
        <authorList>
            <person name="Hodges S."/>
            <person name="Kramer E."/>
            <person name="Nordborg M."/>
            <person name="Tomkins J."/>
            <person name="Borevitz J."/>
            <person name="Derieg N."/>
            <person name="Yan J."/>
            <person name="Mihaltcheva S."/>
            <person name="Hayes R.D."/>
            <person name="Rokhsar D."/>
        </authorList>
    </citation>
    <scope>NUCLEOTIDE SEQUENCE [LARGE SCALE GENOMIC DNA]</scope>
    <source>
        <strain evidence="3">cv. Goldsmith</strain>
    </source>
</reference>
<accession>A0A2G5EN20</accession>
<evidence type="ECO:0000256" key="1">
    <source>
        <dbReference type="SAM" id="MobiDB-lite"/>
    </source>
</evidence>
<feature type="compositionally biased region" description="Polar residues" evidence="1">
    <location>
        <begin position="292"/>
        <end position="315"/>
    </location>
</feature>
<proteinExistence type="predicted"/>